<feature type="transmembrane region" description="Helical" evidence="8">
    <location>
        <begin position="262"/>
        <end position="288"/>
    </location>
</feature>
<keyword evidence="3" id="KW-0813">Transport</keyword>
<reference evidence="9" key="1">
    <citation type="submission" date="2022-01" db="EMBL/GenBank/DDBJ databases">
        <title>Nocardioidaceae gen. sp. A5X3R13.</title>
        <authorList>
            <person name="Lopez Marin M.A."/>
            <person name="Uhlik O."/>
        </authorList>
    </citation>
    <scope>NUCLEOTIDE SEQUENCE</scope>
    <source>
        <strain evidence="9">A5X3R13</strain>
    </source>
</reference>
<accession>A0AA46TFG4</accession>
<gene>
    <name evidence="9" type="ORF">L0C25_17675</name>
</gene>
<dbReference type="PANTHER" id="PTHR30472:SF24">
    <property type="entry name" value="FERRIC ENTEROBACTIN TRANSPORT SYSTEM PERMEASE PROTEIN FEPG"/>
    <property type="match status" value="1"/>
</dbReference>
<dbReference type="Pfam" id="PF01032">
    <property type="entry name" value="FecCD"/>
    <property type="match status" value="1"/>
</dbReference>
<protein>
    <submittedName>
        <fullName evidence="9">Iron chelate uptake ABC transporter family permease subunit</fullName>
    </submittedName>
</protein>
<feature type="transmembrane region" description="Helical" evidence="8">
    <location>
        <begin position="300"/>
        <end position="320"/>
    </location>
</feature>
<feature type="transmembrane region" description="Helical" evidence="8">
    <location>
        <begin position="32"/>
        <end position="53"/>
    </location>
</feature>
<evidence type="ECO:0000256" key="3">
    <source>
        <dbReference type="ARBA" id="ARBA00022448"/>
    </source>
</evidence>
<dbReference type="RefSeq" id="WP_271633043.1">
    <property type="nucleotide sequence ID" value="NZ_CP094970.1"/>
</dbReference>
<comment type="similarity">
    <text evidence="2">Belongs to the binding-protein-dependent transport system permease family. FecCD subfamily.</text>
</comment>
<dbReference type="GO" id="GO:0022857">
    <property type="term" value="F:transmembrane transporter activity"/>
    <property type="evidence" value="ECO:0007669"/>
    <property type="project" value="InterPro"/>
</dbReference>
<feature type="transmembrane region" description="Helical" evidence="8">
    <location>
        <begin position="329"/>
        <end position="348"/>
    </location>
</feature>
<evidence type="ECO:0000256" key="8">
    <source>
        <dbReference type="SAM" id="Phobius"/>
    </source>
</evidence>
<comment type="subcellular location">
    <subcellularLocation>
        <location evidence="1">Cell membrane</location>
        <topology evidence="1">Multi-pass membrane protein</topology>
    </subcellularLocation>
</comment>
<keyword evidence="4" id="KW-1003">Cell membrane</keyword>
<dbReference type="PANTHER" id="PTHR30472">
    <property type="entry name" value="FERRIC ENTEROBACTIN TRANSPORT SYSTEM PERMEASE PROTEIN"/>
    <property type="match status" value="1"/>
</dbReference>
<dbReference type="Gene3D" id="1.10.3470.10">
    <property type="entry name" value="ABC transporter involved in vitamin B12 uptake, BtuC"/>
    <property type="match status" value="1"/>
</dbReference>
<dbReference type="SUPFAM" id="SSF81345">
    <property type="entry name" value="ABC transporter involved in vitamin B12 uptake, BtuC"/>
    <property type="match status" value="1"/>
</dbReference>
<dbReference type="AlphaFoldDB" id="A0AA46TFG4"/>
<keyword evidence="6 8" id="KW-1133">Transmembrane helix</keyword>
<evidence type="ECO:0000256" key="7">
    <source>
        <dbReference type="ARBA" id="ARBA00023136"/>
    </source>
</evidence>
<keyword evidence="7 8" id="KW-0472">Membrane</keyword>
<dbReference type="InterPro" id="IPR037294">
    <property type="entry name" value="ABC_BtuC-like"/>
</dbReference>
<sequence length="357" mass="36934">MSTTSEETYAEIADQSPVVTVRHARQRRAARVTSVTAVLAAVCFAVFCVSLSVGDYNIPVPDVVATLFGGGDQASEFIINELRLPRALTAVLTGAAFGLSGAIFQTLVRNPLASPDLIGITQGASASAVICILGFGLSGFVVSVGAFAGALATALVIYLLAWRDGISGYRFVLIGIAMAAMLMSVISYMMTRAEVYDAQQALVWLTGSLNAKTWATVKIIAWASAVLMPLAVLVGRGLQVLQMGDDAAKSLGHRVERSRLSLIVIAVALAAVATAAAGPVVFVAFVAAPIARRLVGHNGLALVPAALVGALVMLASDFVAQHAFPGTQFPVGVVTGVVGAPYLLWLLVTTNRVGRGG</sequence>
<dbReference type="EMBL" id="CP094970">
    <property type="protein sequence ID" value="UYM04351.1"/>
    <property type="molecule type" value="Genomic_DNA"/>
</dbReference>
<evidence type="ECO:0000256" key="2">
    <source>
        <dbReference type="ARBA" id="ARBA00007935"/>
    </source>
</evidence>
<evidence type="ECO:0000313" key="10">
    <source>
        <dbReference type="Proteomes" id="UP001164390"/>
    </source>
</evidence>
<proteinExistence type="inferred from homology"/>
<dbReference type="CDD" id="cd06550">
    <property type="entry name" value="TM_ABC_iron-siderophores_like"/>
    <property type="match status" value="1"/>
</dbReference>
<dbReference type="Proteomes" id="UP001164390">
    <property type="component" value="Chromosome"/>
</dbReference>
<dbReference type="InterPro" id="IPR000522">
    <property type="entry name" value="ABC_transptr_permease_BtuC"/>
</dbReference>
<evidence type="ECO:0000256" key="6">
    <source>
        <dbReference type="ARBA" id="ARBA00022989"/>
    </source>
</evidence>
<feature type="transmembrane region" description="Helical" evidence="8">
    <location>
        <begin position="87"/>
        <end position="108"/>
    </location>
</feature>
<feature type="transmembrane region" description="Helical" evidence="8">
    <location>
        <begin position="219"/>
        <end position="241"/>
    </location>
</feature>
<name>A0AA46TFG4_9ACTN</name>
<keyword evidence="10" id="KW-1185">Reference proteome</keyword>
<evidence type="ECO:0000256" key="5">
    <source>
        <dbReference type="ARBA" id="ARBA00022692"/>
    </source>
</evidence>
<dbReference type="GO" id="GO:0033214">
    <property type="term" value="P:siderophore-iron import into cell"/>
    <property type="evidence" value="ECO:0007669"/>
    <property type="project" value="TreeGrafter"/>
</dbReference>
<dbReference type="FunFam" id="1.10.3470.10:FF:000001">
    <property type="entry name" value="Vitamin B12 ABC transporter permease BtuC"/>
    <property type="match status" value="1"/>
</dbReference>
<dbReference type="KEGG" id="sgrg:L0C25_17675"/>
<organism evidence="9 10">
    <name type="scientific">Solicola gregarius</name>
    <dbReference type="NCBI Taxonomy" id="2908642"/>
    <lineage>
        <taxon>Bacteria</taxon>
        <taxon>Bacillati</taxon>
        <taxon>Actinomycetota</taxon>
        <taxon>Actinomycetes</taxon>
        <taxon>Propionibacteriales</taxon>
        <taxon>Nocardioidaceae</taxon>
        <taxon>Solicola</taxon>
    </lineage>
</organism>
<evidence type="ECO:0000256" key="4">
    <source>
        <dbReference type="ARBA" id="ARBA00022475"/>
    </source>
</evidence>
<feature type="transmembrane region" description="Helical" evidence="8">
    <location>
        <begin position="168"/>
        <end position="190"/>
    </location>
</feature>
<dbReference type="GO" id="GO:0005886">
    <property type="term" value="C:plasma membrane"/>
    <property type="evidence" value="ECO:0007669"/>
    <property type="project" value="UniProtKB-SubCell"/>
</dbReference>
<keyword evidence="5 8" id="KW-0812">Transmembrane</keyword>
<evidence type="ECO:0000256" key="1">
    <source>
        <dbReference type="ARBA" id="ARBA00004651"/>
    </source>
</evidence>
<evidence type="ECO:0000313" key="9">
    <source>
        <dbReference type="EMBL" id="UYM04351.1"/>
    </source>
</evidence>